<evidence type="ECO:0000313" key="4">
    <source>
        <dbReference type="Proteomes" id="UP000298416"/>
    </source>
</evidence>
<evidence type="ECO:0000256" key="1">
    <source>
        <dbReference type="ARBA" id="ARBA00022737"/>
    </source>
</evidence>
<dbReference type="SUPFAM" id="SSF48452">
    <property type="entry name" value="TPR-like"/>
    <property type="match status" value="1"/>
</dbReference>
<evidence type="ECO:0000256" key="2">
    <source>
        <dbReference type="ARBA" id="ARBA00022803"/>
    </source>
</evidence>
<comment type="caution">
    <text evidence="3">The sequence shown here is derived from an EMBL/GenBank/DDBJ whole genome shotgun (WGS) entry which is preliminary data.</text>
</comment>
<protein>
    <recommendedName>
        <fullName evidence="5">Suppressor of tumorigenicity protein 13</fullName>
    </recommendedName>
</protein>
<dbReference type="AlphaFoldDB" id="A0A8X8ZEJ1"/>
<sequence>MLYASRAKLKKPNAAVSDADADAALKIDDELFKVYKARGMAKGMLGLWEDAARDLHMARKFDFDEEATVMLKKVKSNRKKIIEHRLKYEKLHKARELTKAEIERLRKMKV</sequence>
<dbReference type="Proteomes" id="UP000298416">
    <property type="component" value="Unassembled WGS sequence"/>
</dbReference>
<dbReference type="EMBL" id="PNBA02000014">
    <property type="protein sequence ID" value="KAG6401981.1"/>
    <property type="molecule type" value="Genomic_DNA"/>
</dbReference>
<reference evidence="3" key="1">
    <citation type="submission" date="2018-01" db="EMBL/GenBank/DDBJ databases">
        <authorList>
            <person name="Mao J.F."/>
        </authorList>
    </citation>
    <scope>NUCLEOTIDE SEQUENCE</scope>
    <source>
        <strain evidence="3">Huo1</strain>
        <tissue evidence="3">Leaf</tissue>
    </source>
</reference>
<keyword evidence="2" id="KW-0802">TPR repeat</keyword>
<evidence type="ECO:0000313" key="3">
    <source>
        <dbReference type="EMBL" id="KAG6401981.1"/>
    </source>
</evidence>
<reference evidence="3" key="2">
    <citation type="submission" date="2020-08" db="EMBL/GenBank/DDBJ databases">
        <title>Plant Genome Project.</title>
        <authorList>
            <person name="Zhang R.-G."/>
        </authorList>
    </citation>
    <scope>NUCLEOTIDE SEQUENCE</scope>
    <source>
        <strain evidence="3">Huo1</strain>
        <tissue evidence="3">Leaf</tissue>
    </source>
</reference>
<dbReference type="Gene3D" id="1.25.40.10">
    <property type="entry name" value="Tetratricopeptide repeat domain"/>
    <property type="match status" value="1"/>
</dbReference>
<dbReference type="GO" id="GO:0000118">
    <property type="term" value="C:histone deacetylase complex"/>
    <property type="evidence" value="ECO:0007669"/>
    <property type="project" value="TreeGrafter"/>
</dbReference>
<accession>A0A8X8ZEJ1</accession>
<name>A0A8X8ZEJ1_SALSN</name>
<organism evidence="3">
    <name type="scientific">Salvia splendens</name>
    <name type="common">Scarlet sage</name>
    <dbReference type="NCBI Taxonomy" id="180675"/>
    <lineage>
        <taxon>Eukaryota</taxon>
        <taxon>Viridiplantae</taxon>
        <taxon>Streptophyta</taxon>
        <taxon>Embryophyta</taxon>
        <taxon>Tracheophyta</taxon>
        <taxon>Spermatophyta</taxon>
        <taxon>Magnoliopsida</taxon>
        <taxon>eudicotyledons</taxon>
        <taxon>Gunneridae</taxon>
        <taxon>Pentapetalae</taxon>
        <taxon>asterids</taxon>
        <taxon>lamiids</taxon>
        <taxon>Lamiales</taxon>
        <taxon>Lamiaceae</taxon>
        <taxon>Nepetoideae</taxon>
        <taxon>Mentheae</taxon>
        <taxon>Salviinae</taxon>
        <taxon>Salvia</taxon>
        <taxon>Salvia subgen. Calosphace</taxon>
        <taxon>core Calosphace</taxon>
    </lineage>
</organism>
<dbReference type="GO" id="GO:0030544">
    <property type="term" value="F:Hsp70 protein binding"/>
    <property type="evidence" value="ECO:0007669"/>
    <property type="project" value="TreeGrafter"/>
</dbReference>
<proteinExistence type="predicted"/>
<dbReference type="PANTHER" id="PTHR45883">
    <property type="entry name" value="HSC70-INTERACTING PROTEIN"/>
    <property type="match status" value="1"/>
</dbReference>
<dbReference type="PANTHER" id="PTHR45883:SF7">
    <property type="entry name" value="TPR REPEAT-CONTAINING THIOREDOXIN TDX"/>
    <property type="match status" value="1"/>
</dbReference>
<evidence type="ECO:0008006" key="5">
    <source>
        <dbReference type="Google" id="ProtNLM"/>
    </source>
</evidence>
<dbReference type="InterPro" id="IPR011990">
    <property type="entry name" value="TPR-like_helical_dom_sf"/>
</dbReference>
<keyword evidence="4" id="KW-1185">Reference proteome</keyword>
<gene>
    <name evidence="3" type="ORF">SASPL_138849</name>
</gene>
<keyword evidence="1" id="KW-0677">Repeat</keyword>